<protein>
    <submittedName>
        <fullName evidence="2">Uncharacterized protein</fullName>
    </submittedName>
</protein>
<accession>A0AA37Q6B1</accession>
<evidence type="ECO:0000313" key="2">
    <source>
        <dbReference type="EMBL" id="GLC27099.1"/>
    </source>
</evidence>
<gene>
    <name evidence="2" type="ORF">rosag_36120</name>
</gene>
<feature type="transmembrane region" description="Helical" evidence="1">
    <location>
        <begin position="125"/>
        <end position="146"/>
    </location>
</feature>
<keyword evidence="1" id="KW-0472">Membrane</keyword>
<sequence>MLEQHRTLREGVVAGALAATAVAIWFLILDSVAGRPLATPTMLGASLSSLFGMPGAPATAGAVLGYTAFHYAAFVVAGLIGATVMNNAEEEPSVLIGFFILFIFFEIGFYGLTAILARSEYFGQLAWYQVLAANLIAAATIGTYLFRRHPGLASRFAHSLAGDEA</sequence>
<feature type="transmembrane region" description="Helical" evidence="1">
    <location>
        <begin position="12"/>
        <end position="38"/>
    </location>
</feature>
<organism evidence="2 3">
    <name type="scientific">Roseisolibacter agri</name>
    <dbReference type="NCBI Taxonomy" id="2014610"/>
    <lineage>
        <taxon>Bacteria</taxon>
        <taxon>Pseudomonadati</taxon>
        <taxon>Gemmatimonadota</taxon>
        <taxon>Gemmatimonadia</taxon>
        <taxon>Gemmatimonadales</taxon>
        <taxon>Gemmatimonadaceae</taxon>
        <taxon>Roseisolibacter</taxon>
    </lineage>
</organism>
<dbReference type="RefSeq" id="WP_284351545.1">
    <property type="nucleotide sequence ID" value="NZ_BRXS01000005.1"/>
</dbReference>
<dbReference type="Proteomes" id="UP001161325">
    <property type="component" value="Unassembled WGS sequence"/>
</dbReference>
<dbReference type="AlphaFoldDB" id="A0AA37Q6B1"/>
<evidence type="ECO:0000313" key="3">
    <source>
        <dbReference type="Proteomes" id="UP001161325"/>
    </source>
</evidence>
<keyword evidence="1" id="KW-0812">Transmembrane</keyword>
<name>A0AA37Q6B1_9BACT</name>
<evidence type="ECO:0000256" key="1">
    <source>
        <dbReference type="SAM" id="Phobius"/>
    </source>
</evidence>
<feature type="transmembrane region" description="Helical" evidence="1">
    <location>
        <begin position="94"/>
        <end position="113"/>
    </location>
</feature>
<feature type="transmembrane region" description="Helical" evidence="1">
    <location>
        <begin position="58"/>
        <end position="82"/>
    </location>
</feature>
<dbReference type="EMBL" id="BRXS01000005">
    <property type="protein sequence ID" value="GLC27099.1"/>
    <property type="molecule type" value="Genomic_DNA"/>
</dbReference>
<keyword evidence="3" id="KW-1185">Reference proteome</keyword>
<keyword evidence="1" id="KW-1133">Transmembrane helix</keyword>
<reference evidence="2" key="1">
    <citation type="submission" date="2022-08" db="EMBL/GenBank/DDBJ databases">
        <title>Draft genome sequencing of Roseisolibacter agri AW1220.</title>
        <authorList>
            <person name="Tobiishi Y."/>
            <person name="Tonouchi A."/>
        </authorList>
    </citation>
    <scope>NUCLEOTIDE SEQUENCE</scope>
    <source>
        <strain evidence="2">AW1220</strain>
    </source>
</reference>
<comment type="caution">
    <text evidence="2">The sequence shown here is derived from an EMBL/GenBank/DDBJ whole genome shotgun (WGS) entry which is preliminary data.</text>
</comment>
<proteinExistence type="predicted"/>